<evidence type="ECO:0000313" key="1">
    <source>
        <dbReference type="EMBL" id="PCJ24142.1"/>
    </source>
</evidence>
<dbReference type="Proteomes" id="UP000218327">
    <property type="component" value="Unassembled WGS sequence"/>
</dbReference>
<evidence type="ECO:0008006" key="3">
    <source>
        <dbReference type="Google" id="ProtNLM"/>
    </source>
</evidence>
<dbReference type="AlphaFoldDB" id="A0A2A5AY15"/>
<evidence type="ECO:0000313" key="2">
    <source>
        <dbReference type="Proteomes" id="UP000218327"/>
    </source>
</evidence>
<comment type="caution">
    <text evidence="1">The sequence shown here is derived from an EMBL/GenBank/DDBJ whole genome shotgun (WGS) entry which is preliminary data.</text>
</comment>
<sequence length="140" mass="15638">MLGFGPLCSTPLGSLSPVVMPFPTFVPLVVDLCNPIISEYGPIRIFRKGASIPFIFSPPCEIYEEWVCTIHVKAYKSDVSLITRVIPLDGRLVWSGYLTSTESDTLSVPNLYRIIAVLTNATTNQEKQIPYRFQINNAWA</sequence>
<accession>A0A2A5AY15</accession>
<gene>
    <name evidence="1" type="ORF">COA96_10375</name>
</gene>
<organism evidence="1 2">
    <name type="scientific">SAR86 cluster bacterium</name>
    <dbReference type="NCBI Taxonomy" id="2030880"/>
    <lineage>
        <taxon>Bacteria</taxon>
        <taxon>Pseudomonadati</taxon>
        <taxon>Pseudomonadota</taxon>
        <taxon>Gammaproteobacteria</taxon>
        <taxon>SAR86 cluster</taxon>
    </lineage>
</organism>
<proteinExistence type="predicted"/>
<dbReference type="EMBL" id="NVVJ01000030">
    <property type="protein sequence ID" value="PCJ24142.1"/>
    <property type="molecule type" value="Genomic_DNA"/>
</dbReference>
<reference evidence="2" key="1">
    <citation type="submission" date="2017-08" db="EMBL/GenBank/DDBJ databases">
        <title>A dynamic microbial community with high functional redundancy inhabits the cold, oxic subseafloor aquifer.</title>
        <authorList>
            <person name="Tully B.J."/>
            <person name="Wheat C.G."/>
            <person name="Glazer B.T."/>
            <person name="Huber J.A."/>
        </authorList>
    </citation>
    <scope>NUCLEOTIDE SEQUENCE [LARGE SCALE GENOMIC DNA]</scope>
</reference>
<name>A0A2A5AY15_9GAMM</name>
<protein>
    <recommendedName>
        <fullName evidence="3">FlgD Ig-like domain-containing protein</fullName>
    </recommendedName>
</protein>